<evidence type="ECO:0000313" key="1">
    <source>
        <dbReference type="EMBL" id="AUG87701.1"/>
    </source>
</evidence>
<dbReference type="KEGG" id="vg:54987114"/>
<dbReference type="RefSeq" id="YP_009796668.1">
    <property type="nucleotide sequence ID" value="NC_047903.1"/>
</dbReference>
<dbReference type="GeneID" id="54987114"/>
<dbReference type="Proteomes" id="UP000241061">
    <property type="component" value="Segment"/>
</dbReference>
<organism evidence="1 2">
    <name type="scientific">Vibrio phage VEN</name>
    <dbReference type="NCBI Taxonomy" id="2059879"/>
    <lineage>
        <taxon>Viruses</taxon>
        <taxon>Duplodnaviria</taxon>
        <taxon>Heunggongvirae</taxon>
        <taxon>Uroviricota</taxon>
        <taxon>Caudoviricetes</taxon>
        <taxon>Autographivirales</taxon>
        <taxon>Autosignataviridae</taxon>
        <taxon>Colwellvirinae</taxon>
        <taxon>Trungvirus</taxon>
        <taxon>Trungvirus VEN</taxon>
    </lineage>
</organism>
<name>A0A2H5BN39_9CAUD</name>
<accession>A0A2H5BN39</accession>
<sequence>MKHVINCETFSTFIDTIEALVKKGLTFHSNADTLTIELTGGY</sequence>
<evidence type="ECO:0000313" key="2">
    <source>
        <dbReference type="Proteomes" id="UP000241061"/>
    </source>
</evidence>
<protein>
    <submittedName>
        <fullName evidence="1">Uncharacterized protein</fullName>
    </submittedName>
</protein>
<proteinExistence type="predicted"/>
<keyword evidence="2" id="KW-1185">Reference proteome</keyword>
<reference evidence="1 2" key="1">
    <citation type="submission" date="2017-11" db="EMBL/GenBank/DDBJ databases">
        <authorList>
            <person name="Han C.G."/>
        </authorList>
    </citation>
    <scope>NUCLEOTIDE SEQUENCE [LARGE SCALE GENOMIC DNA]</scope>
</reference>
<dbReference type="EMBL" id="MG545917">
    <property type="protein sequence ID" value="AUG87701.1"/>
    <property type="molecule type" value="Genomic_DNA"/>
</dbReference>